<name>A0AA95HBT2_9GAMM</name>
<protein>
    <submittedName>
        <fullName evidence="3">DUF2202 domain-containing protein</fullName>
    </submittedName>
</protein>
<proteinExistence type="predicted"/>
<feature type="signal peptide" evidence="1">
    <location>
        <begin position="1"/>
        <end position="28"/>
    </location>
</feature>
<reference evidence="3" key="2">
    <citation type="submission" date="2023-04" db="EMBL/GenBank/DDBJ databases">
        <authorList>
            <person name="Beletskiy A.V."/>
            <person name="Mardanov A.V."/>
            <person name="Ravin N.V."/>
        </authorList>
    </citation>
    <scope>NUCLEOTIDE SEQUENCE</scope>
    <source>
        <strain evidence="3">GKL-01</strain>
    </source>
</reference>
<dbReference type="EMBL" id="CP124755">
    <property type="protein sequence ID" value="WGZ91826.1"/>
    <property type="molecule type" value="Genomic_DNA"/>
</dbReference>
<dbReference type="Gene3D" id="1.20.1260.10">
    <property type="match status" value="1"/>
</dbReference>
<evidence type="ECO:0000256" key="1">
    <source>
        <dbReference type="SAM" id="SignalP"/>
    </source>
</evidence>
<dbReference type="KEGG" id="tdu:QJT80_04940"/>
<dbReference type="InterPro" id="IPR012347">
    <property type="entry name" value="Ferritin-like"/>
</dbReference>
<dbReference type="Proteomes" id="UP001300672">
    <property type="component" value="Chromosome"/>
</dbReference>
<reference evidence="3" key="1">
    <citation type="journal article" date="2023" name="Int. J. Mol. Sci.">
        <title>Metagenomics Revealed a New Genus 'Candidatus Thiocaldithrix dubininis' gen. nov., sp. nov. and a New Species 'Candidatus Thiothrix putei' sp. nov. in the Family Thiotrichaceae, Some Members of Which Have Traits of Both Na+- and H+-Motive Energetics.</title>
        <authorList>
            <person name="Ravin N.V."/>
            <person name="Muntyan M.S."/>
            <person name="Smolyakov D.D."/>
            <person name="Rudenko T.S."/>
            <person name="Beletsky A.V."/>
            <person name="Mardanov A.V."/>
            <person name="Grabovich M.Y."/>
        </authorList>
    </citation>
    <scope>NUCLEOTIDE SEQUENCE</scope>
    <source>
        <strain evidence="3">GKL-01</strain>
    </source>
</reference>
<feature type="domain" description="DUF2202" evidence="2">
    <location>
        <begin position="35"/>
        <end position="193"/>
    </location>
</feature>
<dbReference type="InterPro" id="IPR009078">
    <property type="entry name" value="Ferritin-like_SF"/>
</dbReference>
<keyword evidence="1" id="KW-0732">Signal</keyword>
<accession>A0AA95HBT2</accession>
<dbReference type="CDD" id="cd01048">
    <property type="entry name" value="Ferritin_like_AB2"/>
    <property type="match status" value="1"/>
</dbReference>
<organism evidence="3">
    <name type="scientific">Candidatus Thiocaldithrix dubininis</name>
    <dbReference type="NCBI Taxonomy" id="3080823"/>
    <lineage>
        <taxon>Bacteria</taxon>
        <taxon>Pseudomonadati</taxon>
        <taxon>Pseudomonadota</taxon>
        <taxon>Gammaproteobacteria</taxon>
        <taxon>Thiotrichales</taxon>
        <taxon>Thiotrichaceae</taxon>
        <taxon>Candidatus Thiocaldithrix</taxon>
    </lineage>
</organism>
<feature type="chain" id="PRO_5041711719" evidence="1">
    <location>
        <begin position="29"/>
        <end position="209"/>
    </location>
</feature>
<evidence type="ECO:0000313" key="3">
    <source>
        <dbReference type="EMBL" id="WGZ91826.1"/>
    </source>
</evidence>
<dbReference type="InterPro" id="IPR019243">
    <property type="entry name" value="DUF2202"/>
</dbReference>
<dbReference type="SUPFAM" id="SSF47240">
    <property type="entry name" value="Ferritin-like"/>
    <property type="match status" value="1"/>
</dbReference>
<sequence length="209" mass="23787">MLHTITHPYAMGCLLFVSLMSSSLPAFANLSAAEQQTLSFMREEEKLARDVYQVLYKTYPLRPFANIAAAEQQHMDALKHLVQRYQILDPVKTEQVGQFTDNSLTQLYQALIQRGQGSEIAALQVGALIEETDIQDLRKALANTQTPLLKQTYQNLLEGSYRHLQAFVRQLKQRQQAYQAQVLTPAELKQILQMDSGRGHGRGQAWREQ</sequence>
<dbReference type="AlphaFoldDB" id="A0AA95HBT2"/>
<evidence type="ECO:0000259" key="2">
    <source>
        <dbReference type="Pfam" id="PF09968"/>
    </source>
</evidence>
<dbReference type="Pfam" id="PF09968">
    <property type="entry name" value="DUF2202"/>
    <property type="match status" value="1"/>
</dbReference>
<gene>
    <name evidence="3" type="ORF">QJT80_04940</name>
</gene>